<feature type="compositionally biased region" description="Basic and acidic residues" evidence="1">
    <location>
        <begin position="19"/>
        <end position="30"/>
    </location>
</feature>
<dbReference type="RefSeq" id="XP_015881447.3">
    <property type="nucleotide sequence ID" value="XM_016025961.4"/>
</dbReference>
<feature type="compositionally biased region" description="Polar residues" evidence="1">
    <location>
        <begin position="926"/>
        <end position="941"/>
    </location>
</feature>
<dbReference type="RefSeq" id="XP_015881468.3">
    <property type="nucleotide sequence ID" value="XM_016025982.4"/>
</dbReference>
<protein>
    <submittedName>
        <fullName evidence="2">uncharacterized protein LOC107417346</fullName>
    </submittedName>
</protein>
<feature type="region of interest" description="Disordered" evidence="1">
    <location>
        <begin position="1085"/>
        <end position="1142"/>
    </location>
</feature>
<evidence type="ECO:0000256" key="1">
    <source>
        <dbReference type="SAM" id="MobiDB-lite"/>
    </source>
</evidence>
<organism evidence="2">
    <name type="scientific">Ziziphus jujuba</name>
    <name type="common">Chinese jujube</name>
    <name type="synonym">Ziziphus sativa</name>
    <dbReference type="NCBI Taxonomy" id="326968"/>
    <lineage>
        <taxon>Eukaryota</taxon>
        <taxon>Viridiplantae</taxon>
        <taxon>Streptophyta</taxon>
        <taxon>Embryophyta</taxon>
        <taxon>Tracheophyta</taxon>
        <taxon>Spermatophyta</taxon>
        <taxon>Magnoliopsida</taxon>
        <taxon>eudicotyledons</taxon>
        <taxon>Gunneridae</taxon>
        <taxon>Pentapetalae</taxon>
        <taxon>rosids</taxon>
        <taxon>fabids</taxon>
        <taxon>Rosales</taxon>
        <taxon>Rhamnaceae</taxon>
        <taxon>Paliureae</taxon>
        <taxon>Ziziphus</taxon>
    </lineage>
</organism>
<feature type="compositionally biased region" description="Low complexity" evidence="1">
    <location>
        <begin position="169"/>
        <end position="179"/>
    </location>
</feature>
<dbReference type="RefSeq" id="XP_015881456.3">
    <property type="nucleotide sequence ID" value="XM_016025970.4"/>
</dbReference>
<feature type="compositionally biased region" description="Low complexity" evidence="1">
    <location>
        <begin position="207"/>
        <end position="216"/>
    </location>
</feature>
<dbReference type="RefSeq" id="XP_015881461.3">
    <property type="nucleotide sequence ID" value="XM_016025975.4"/>
</dbReference>
<feature type="region of interest" description="Disordered" evidence="1">
    <location>
        <begin position="1"/>
        <end position="30"/>
    </location>
</feature>
<gene>
    <name evidence="2" type="primary">LOC107417346</name>
</gene>
<dbReference type="GeneID" id="107417346"/>
<feature type="region of interest" description="Disordered" evidence="1">
    <location>
        <begin position="161"/>
        <end position="216"/>
    </location>
</feature>
<dbReference type="PANTHER" id="PTHR35767">
    <property type="entry name" value="HAPLESS PROTEIN"/>
    <property type="match status" value="1"/>
</dbReference>
<evidence type="ECO:0000313" key="2">
    <source>
        <dbReference type="RefSeq" id="XP_015881447.1"/>
    </source>
</evidence>
<dbReference type="PANTHER" id="PTHR35767:SF1">
    <property type="entry name" value="HAPLESS PROTEIN"/>
    <property type="match status" value="1"/>
</dbReference>
<feature type="region of interest" description="Disordered" evidence="1">
    <location>
        <begin position="892"/>
        <end position="959"/>
    </location>
</feature>
<name>A0A6P3ZQG9_ZIZJJ</name>
<dbReference type="RefSeq" id="XP_015881447.1">
    <property type="nucleotide sequence ID" value="XM_016025961.2"/>
</dbReference>
<dbReference type="Gene3D" id="3.30.160.60">
    <property type="entry name" value="Classic Zinc Finger"/>
    <property type="match status" value="1"/>
</dbReference>
<proteinExistence type="predicted"/>
<feature type="compositionally biased region" description="Low complexity" evidence="1">
    <location>
        <begin position="1130"/>
        <end position="1142"/>
    </location>
</feature>
<accession>A0A6P3ZQG9</accession>
<feature type="region of interest" description="Disordered" evidence="1">
    <location>
        <begin position="567"/>
        <end position="591"/>
    </location>
</feature>
<sequence length="1445" mass="158319">MLSVEKHPPDPPCPCDDIPQLKHSSDESASDKLALSAVDLPKPPLFDENPLPKFSIRDYVFTARRKDIKTNWPFSLKNLQLCLNHGVKDLLPPFQPLDAVRNNQSFQRSCTVDNENIVSNTIIDGEPSSLPDDHEHVVLDSSDETQPNEKLADISAISCRSEGENDFPSTITSTSISQSEIEESVPTNRPASSPVEADAAGPPLPPKTTESTTTRTSGKKCRLIVKFSGQSERSSTEDIASICTNISEPMASKTCPVCKTFSSPSNTTLNAHIDQCLSVESTPKWTVDSKLTRHRIKPRKTRLMVDIYSTAQRCTLEDLDRRNGSSWASSVSSFPAHQDIEKSEMPAAEDKKQRVLAVHHDNDTVVDVGPVYIDANGTKLRILSKFNDDAPSVSKVLEHLRPRKPLKGGKGGKFLSTKKKKCHASKYHKYLKLPSQNKKLLSSKVLSSQISRSQERYSGAKECFGRGGRHVQKQVNPCNSGTLRQWVCSKRTGVAKKLNNKVCRQPVGCKWRVPQDLLVENDQSCNSLMDRSCDQVVENFSGKQISSPENSEKMENDVFYEAQVSDLGKQSPRRKRAGSPLSGANIRGNVKGSLPQMKRKLRKNNTSSNDYHMVEPPKSAETCPTFLGNETVDICADPIDKSNFPPGVSIKQSRSCRSSRSKAMKFSSLMKNSLSVSSRVSVTESESTITNKNIMADVDEEIVVQSSEEDRPYDFMHNYAANQSGREDESTERSLCRNNVLEIRQKIGVLSISGRKETMVMESSQIAPECYQHDRGENIDSAVLVNKVDGAAHEEVQRSIDDIVTQSSSGIAVGETVSSMSKAMDPEHKNLVDRSKTQAKSLQHKGPLSEAEVLAGLPEPTFVGREDNFCADEVGNGMLVQNVHIGEELDSEVAQGSSFPEVDRIPIPGPPGSFLPSPRDMGSEDFQGNSSLTTSRVQSSQDQHDFIDGDSSDSPVSATSTISNFTATRYEPKSSEPLPSVGPQLVQERVRSNLSGGSLDSSVENAALAPHTTSAAAERLTFDREKLKVNKKPLSFKNDDQPCCCQRKERASQGVTLSYQDSQLLRRRAMASIMMPAMERQLSRDMNTRSNNSEVRSETSKSHNVVLPVMKCPGSPNPSRDSADAGLKFSGRSDCDSVSPSSSNSILRLMGKNLMVVNRDEDESMPLGQAQPHSQINHLTSQLPPYSGVSPSNIQNQVYHSFLPNIAQGSVILGQNPLISEERCFDARFPINFRTHAGPKTASMLSQGPGSLFSNQHMDGGFMALIEPHDYKSDYNIAAPQTKSKNRPAGAFANHMERVITIPDSQQKNAPSAANSNKEIIIIDDVPESEADNSTSEVVRHSGGLVGENYVVSSGTLMPNCNSSMRPNTLSCCPSPYDPPLQSEPPVLSHNTNFHAVPPRRANASHARWSCTPEGSVVLQQRSFVAASSSKAQLRPALYNSPGLL</sequence>
<reference evidence="2" key="1">
    <citation type="submission" date="2022-04" db="UniProtKB">
        <authorList>
            <consortium name="RefSeq"/>
        </authorList>
    </citation>
    <scope>IDENTIFICATION</scope>
    <source>
        <tissue evidence="2">In vitro plantlets</tissue>
    </source>
</reference>